<dbReference type="Gene3D" id="1.10.1370.40">
    <property type="match status" value="1"/>
</dbReference>
<protein>
    <submittedName>
        <fullName evidence="2">Peptidyl-dipeptidase dcp</fullName>
        <ecNumber evidence="2">3.4.15.5</ecNumber>
    </submittedName>
</protein>
<accession>M7NCA1</accession>
<dbReference type="STRING" id="1279009.ADICEAN_00042"/>
<dbReference type="SUPFAM" id="SSF55486">
    <property type="entry name" value="Metalloproteases ('zincins'), catalytic domain"/>
    <property type="match status" value="1"/>
</dbReference>
<gene>
    <name evidence="2" type="primary">dcp_2</name>
    <name evidence="2" type="ORF">ADICEAN_00042</name>
</gene>
<dbReference type="GO" id="GO:0006508">
    <property type="term" value="P:proteolysis"/>
    <property type="evidence" value="ECO:0007669"/>
    <property type="project" value="InterPro"/>
</dbReference>
<dbReference type="PATRIC" id="fig|1279009.4.peg.46"/>
<dbReference type="PANTHER" id="PTHR43660">
    <property type="entry name" value="DIPEPTIDYL CARBOXYPEPTIDASE"/>
    <property type="match status" value="1"/>
</dbReference>
<dbReference type="GO" id="GO:0004180">
    <property type="term" value="F:carboxypeptidase activity"/>
    <property type="evidence" value="ECO:0007669"/>
    <property type="project" value="UniProtKB-KW"/>
</dbReference>
<organism evidence="2 3">
    <name type="scientific">Cesiribacter andamanensis AMV16</name>
    <dbReference type="NCBI Taxonomy" id="1279009"/>
    <lineage>
        <taxon>Bacteria</taxon>
        <taxon>Pseudomonadati</taxon>
        <taxon>Bacteroidota</taxon>
        <taxon>Cytophagia</taxon>
        <taxon>Cytophagales</taxon>
        <taxon>Cesiribacteraceae</taxon>
        <taxon>Cesiribacter</taxon>
    </lineage>
</organism>
<dbReference type="eggNOG" id="COG0339">
    <property type="taxonomic scope" value="Bacteria"/>
</dbReference>
<keyword evidence="2" id="KW-0121">Carboxypeptidase</keyword>
<dbReference type="PROSITE" id="PS51257">
    <property type="entry name" value="PROKAR_LIPOPROTEIN"/>
    <property type="match status" value="1"/>
</dbReference>
<name>M7NCA1_9BACT</name>
<dbReference type="EC" id="3.4.15.5" evidence="2"/>
<dbReference type="PANTHER" id="PTHR43660:SF1">
    <property type="entry name" value="DIPEPTIDYL CARBOXYPEPTIDASE"/>
    <property type="match status" value="1"/>
</dbReference>
<proteinExistence type="predicted"/>
<dbReference type="GO" id="GO:0008241">
    <property type="term" value="F:peptidyl-dipeptidase activity"/>
    <property type="evidence" value="ECO:0007669"/>
    <property type="project" value="UniProtKB-EC"/>
</dbReference>
<sequence length="271" mass="29522">MLPTRLPSGTLQAAVAALLLAGCSTTAPQQTNPQAKAPTEQMETQTNPLLAEWTGPYGGVPAFDKMELAHIKPALERGMALHLAEIEAIANNPAPPTFANTIEAMEAAGEPLNRAFVYYGIWSSNRSTPEFRAIQAEMAPKISEHNSRIIQNERLFQRVKAVWEQAQQNPLSDDQQRVAQLVYENFAMEGADLDAAAKERYAAINKELSSLYTAFSNNILADEEKYVVYLSKEQLGGLPDSFVKAAAKAAADRGRKGAMPLPTPAHPWTSS</sequence>
<feature type="signal peptide" evidence="1">
    <location>
        <begin position="1"/>
        <end position="29"/>
    </location>
</feature>
<dbReference type="EMBL" id="AODQ01000001">
    <property type="protein sequence ID" value="EMR04771.1"/>
    <property type="molecule type" value="Genomic_DNA"/>
</dbReference>
<dbReference type="AlphaFoldDB" id="M7NCA1"/>
<dbReference type="RefSeq" id="WP_009193456.1">
    <property type="nucleotide sequence ID" value="NZ_AODQ01000001.1"/>
</dbReference>
<evidence type="ECO:0000256" key="1">
    <source>
        <dbReference type="SAM" id="SignalP"/>
    </source>
</evidence>
<keyword evidence="2" id="KW-0378">Hydrolase</keyword>
<keyword evidence="1" id="KW-0732">Signal</keyword>
<dbReference type="InterPro" id="IPR045090">
    <property type="entry name" value="Pept_M3A_M3B"/>
</dbReference>
<keyword evidence="2" id="KW-0645">Protease</keyword>
<dbReference type="Proteomes" id="UP000011910">
    <property type="component" value="Unassembled WGS sequence"/>
</dbReference>
<evidence type="ECO:0000313" key="3">
    <source>
        <dbReference type="Proteomes" id="UP000011910"/>
    </source>
</evidence>
<evidence type="ECO:0000313" key="2">
    <source>
        <dbReference type="EMBL" id="EMR04771.1"/>
    </source>
</evidence>
<reference evidence="2 3" key="1">
    <citation type="journal article" date="2013" name="Genome Announc.">
        <title>Draft Genome Sequence of Cesiribacter andamanensis Strain AMV16T, Isolated from a Soil Sample from a Mud Volcano in the Andaman Islands, India.</title>
        <authorList>
            <person name="Shivaji S."/>
            <person name="Ara S."/>
            <person name="Begum Z."/>
            <person name="Srinivas T.N."/>
            <person name="Singh A."/>
            <person name="Kumar Pinnaka A."/>
        </authorList>
    </citation>
    <scope>NUCLEOTIDE SEQUENCE [LARGE SCALE GENOMIC DNA]</scope>
    <source>
        <strain evidence="2 3">AMV16</strain>
    </source>
</reference>
<feature type="chain" id="PRO_5004081907" evidence="1">
    <location>
        <begin position="30"/>
        <end position="271"/>
    </location>
</feature>
<keyword evidence="3" id="KW-1185">Reference proteome</keyword>
<dbReference type="GO" id="GO:0004222">
    <property type="term" value="F:metalloendopeptidase activity"/>
    <property type="evidence" value="ECO:0007669"/>
    <property type="project" value="InterPro"/>
</dbReference>
<comment type="caution">
    <text evidence="2">The sequence shown here is derived from an EMBL/GenBank/DDBJ whole genome shotgun (WGS) entry which is preliminary data.</text>
</comment>